<sequence length="11" mass="1241">MPTAMYLLCTP</sequence>
<name>A0A0K2V1C9_LEPSM</name>
<evidence type="ECO:0000313" key="1">
    <source>
        <dbReference type="EMBL" id="CDW43786.1"/>
    </source>
</evidence>
<accession>A0A0K2V1C9</accession>
<organism evidence="1">
    <name type="scientific">Lepeophtheirus salmonis</name>
    <name type="common">Salmon louse</name>
    <name type="synonym">Caligus salmonis</name>
    <dbReference type="NCBI Taxonomy" id="72036"/>
    <lineage>
        <taxon>Eukaryota</taxon>
        <taxon>Metazoa</taxon>
        <taxon>Ecdysozoa</taxon>
        <taxon>Arthropoda</taxon>
        <taxon>Crustacea</taxon>
        <taxon>Multicrustacea</taxon>
        <taxon>Hexanauplia</taxon>
        <taxon>Copepoda</taxon>
        <taxon>Siphonostomatoida</taxon>
        <taxon>Caligidae</taxon>
        <taxon>Lepeophtheirus</taxon>
    </lineage>
</organism>
<protein>
    <submittedName>
        <fullName evidence="1">Uncharacterized protein</fullName>
    </submittedName>
</protein>
<proteinExistence type="predicted"/>
<dbReference type="EMBL" id="HACA01026425">
    <property type="protein sequence ID" value="CDW43786.1"/>
    <property type="molecule type" value="Transcribed_RNA"/>
</dbReference>
<reference evidence="1" key="1">
    <citation type="submission" date="2014-05" db="EMBL/GenBank/DDBJ databases">
        <authorList>
            <person name="Chronopoulou M."/>
        </authorList>
    </citation>
    <scope>NUCLEOTIDE SEQUENCE</scope>
    <source>
        <tissue evidence="1">Whole organism</tissue>
    </source>
</reference>